<dbReference type="PANTHER" id="PTHR41317">
    <property type="entry name" value="PD-(D_E)XK NUCLEASE FAMILY TRANSPOSASE"/>
    <property type="match status" value="1"/>
</dbReference>
<proteinExistence type="predicted"/>
<evidence type="ECO:0000313" key="1">
    <source>
        <dbReference type="EMBL" id="MDR6241604.1"/>
    </source>
</evidence>
<dbReference type="AlphaFoldDB" id="A0AAE3XTA0"/>
<dbReference type="InterPro" id="IPR010106">
    <property type="entry name" value="RpnA"/>
</dbReference>
<dbReference type="Proteomes" id="UP001185092">
    <property type="component" value="Unassembled WGS sequence"/>
</dbReference>
<dbReference type="PANTHER" id="PTHR41317:SF1">
    <property type="entry name" value="PD-(D_E)XK NUCLEASE FAMILY TRANSPOSASE"/>
    <property type="match status" value="1"/>
</dbReference>
<sequence length="225" mass="26889">MVEKFINPLTSFGLNKLFGTEENKDLLIDFLNQLLPEKHQVNDLSFYQNENYTRPLEDREAIIDLYCENQGGEKIIVELQFLNQTNFKDRSLYYASFPIKEQAKSSLNWKFDLKGVYTIGIMNFTFDEYKDSPERLLHKIQFRELGSNEVAFDNLTFLYLEIPKFNKQLNELETRFDKWLYLLKNLSQLNERPDELQDRIFQKLFDLAEIEKYNSQSLQDYRASL</sequence>
<keyword evidence="2" id="KW-1185">Reference proteome</keyword>
<reference evidence="1" key="1">
    <citation type="submission" date="2023-07" db="EMBL/GenBank/DDBJ databases">
        <title>Genomic Encyclopedia of Type Strains, Phase IV (KMG-IV): sequencing the most valuable type-strain genomes for metagenomic binning, comparative biology and taxonomic classification.</title>
        <authorList>
            <person name="Goeker M."/>
        </authorList>
    </citation>
    <scope>NUCLEOTIDE SEQUENCE</scope>
    <source>
        <strain evidence="1">DSM 26174</strain>
    </source>
</reference>
<protein>
    <submittedName>
        <fullName evidence="1">Transposase/invertase (TIGR01784 family)</fullName>
    </submittedName>
</protein>
<comment type="caution">
    <text evidence="1">The sequence shown here is derived from an EMBL/GenBank/DDBJ whole genome shotgun (WGS) entry which is preliminary data.</text>
</comment>
<name>A0AAE3XTA0_9BACT</name>
<dbReference type="Pfam" id="PF12784">
    <property type="entry name" value="PDDEXK_2"/>
    <property type="match status" value="1"/>
</dbReference>
<dbReference type="NCBIfam" id="TIGR01784">
    <property type="entry name" value="T_den_put_tspse"/>
    <property type="match status" value="1"/>
</dbReference>
<dbReference type="EMBL" id="JAVDQD010000009">
    <property type="protein sequence ID" value="MDR6241604.1"/>
    <property type="molecule type" value="Genomic_DNA"/>
</dbReference>
<organism evidence="1 2">
    <name type="scientific">Aureibacter tunicatorum</name>
    <dbReference type="NCBI Taxonomy" id="866807"/>
    <lineage>
        <taxon>Bacteria</taxon>
        <taxon>Pseudomonadati</taxon>
        <taxon>Bacteroidota</taxon>
        <taxon>Cytophagia</taxon>
        <taxon>Cytophagales</taxon>
        <taxon>Persicobacteraceae</taxon>
        <taxon>Aureibacter</taxon>
    </lineage>
</organism>
<evidence type="ECO:0000313" key="2">
    <source>
        <dbReference type="Proteomes" id="UP001185092"/>
    </source>
</evidence>
<gene>
    <name evidence="1" type="ORF">HNQ88_004691</name>
</gene>
<dbReference type="RefSeq" id="WP_309942530.1">
    <property type="nucleotide sequence ID" value="NZ_AP025307.1"/>
</dbReference>
<accession>A0AAE3XTA0</accession>